<comment type="caution">
    <text evidence="1">The sequence shown here is derived from an EMBL/GenBank/DDBJ whole genome shotgun (WGS) entry which is preliminary data.</text>
</comment>
<keyword evidence="2" id="KW-1185">Reference proteome</keyword>
<feature type="non-terminal residue" evidence="1">
    <location>
        <position position="1"/>
    </location>
</feature>
<accession>A0ABV0SDC9</accession>
<evidence type="ECO:0000313" key="1">
    <source>
        <dbReference type="EMBL" id="MEQ2218560.1"/>
    </source>
</evidence>
<gene>
    <name evidence="1" type="ORF">XENOCAPTIV_005019</name>
</gene>
<proteinExistence type="predicted"/>
<dbReference type="Proteomes" id="UP001434883">
    <property type="component" value="Unassembled WGS sequence"/>
</dbReference>
<reference evidence="1 2" key="1">
    <citation type="submission" date="2021-06" db="EMBL/GenBank/DDBJ databases">
        <authorList>
            <person name="Palmer J.M."/>
        </authorList>
    </citation>
    <scope>NUCLEOTIDE SEQUENCE [LARGE SCALE GENOMIC DNA]</scope>
    <source>
        <strain evidence="1 2">XC_2019</strain>
        <tissue evidence="1">Muscle</tissue>
    </source>
</reference>
<protein>
    <submittedName>
        <fullName evidence="1">Uncharacterized protein</fullName>
    </submittedName>
</protein>
<name>A0ABV0SDC9_9TELE</name>
<sequence length="164" mass="18579">PIKAGGLVFVLDHSRWTQPMRDAIDQLLIKHHGQKDFLCKVDAEYAACVQASLKDPNSLLHPTTKQHISRYIKHLAKMENTKSSLNISPEELLETQQLWHHLTEGSETVSAPVVTIPPATVNPPSKVLSLYQPQGMTGEMTWREFCQSSFYETEKERWAAEKGK</sequence>
<evidence type="ECO:0000313" key="2">
    <source>
        <dbReference type="Proteomes" id="UP001434883"/>
    </source>
</evidence>
<dbReference type="EMBL" id="JAHRIN010077161">
    <property type="protein sequence ID" value="MEQ2218560.1"/>
    <property type="molecule type" value="Genomic_DNA"/>
</dbReference>
<organism evidence="1 2">
    <name type="scientific">Xenoophorus captivus</name>
    <dbReference type="NCBI Taxonomy" id="1517983"/>
    <lineage>
        <taxon>Eukaryota</taxon>
        <taxon>Metazoa</taxon>
        <taxon>Chordata</taxon>
        <taxon>Craniata</taxon>
        <taxon>Vertebrata</taxon>
        <taxon>Euteleostomi</taxon>
        <taxon>Actinopterygii</taxon>
        <taxon>Neopterygii</taxon>
        <taxon>Teleostei</taxon>
        <taxon>Neoteleostei</taxon>
        <taxon>Acanthomorphata</taxon>
        <taxon>Ovalentaria</taxon>
        <taxon>Atherinomorphae</taxon>
        <taxon>Cyprinodontiformes</taxon>
        <taxon>Goodeidae</taxon>
        <taxon>Xenoophorus</taxon>
    </lineage>
</organism>